<keyword evidence="2" id="KW-1185">Reference proteome</keyword>
<evidence type="ECO:0000313" key="2">
    <source>
        <dbReference type="Proteomes" id="UP001214628"/>
    </source>
</evidence>
<proteinExistence type="predicted"/>
<dbReference type="EMBL" id="CP118376">
    <property type="protein sequence ID" value="WFD42939.1"/>
    <property type="molecule type" value="Genomic_DNA"/>
</dbReference>
<evidence type="ECO:0000313" key="1">
    <source>
        <dbReference type="EMBL" id="WFD42939.1"/>
    </source>
</evidence>
<reference evidence="1" key="1">
    <citation type="submission" date="2023-02" db="EMBL/GenBank/DDBJ databases">
        <title>Mating type loci evolution in Malassezia.</title>
        <authorList>
            <person name="Coelho M.A."/>
        </authorList>
    </citation>
    <scope>NUCLEOTIDE SEQUENCE</scope>
    <source>
        <strain evidence="1">CBS 14136</strain>
    </source>
</reference>
<accession>A0AAF0F9R7</accession>
<protein>
    <submittedName>
        <fullName evidence="1">Uncharacterized protein</fullName>
    </submittedName>
</protein>
<sequence>MVLDGESAEQSYNEQVAWTNKALQQRVNQAQADASSSEKNNLLLQSYIESINKNLASKTQNT</sequence>
<dbReference type="AlphaFoldDB" id="A0AAF0F9R7"/>
<name>A0AAF0F9R7_9BASI</name>
<dbReference type="Proteomes" id="UP001214628">
    <property type="component" value="Chromosome 2"/>
</dbReference>
<organism evidence="1 2">
    <name type="scientific">Malassezia psittaci</name>
    <dbReference type="NCBI Taxonomy" id="1821823"/>
    <lineage>
        <taxon>Eukaryota</taxon>
        <taxon>Fungi</taxon>
        <taxon>Dikarya</taxon>
        <taxon>Basidiomycota</taxon>
        <taxon>Ustilaginomycotina</taxon>
        <taxon>Malasseziomycetes</taxon>
        <taxon>Malasseziales</taxon>
        <taxon>Malasseziaceae</taxon>
        <taxon>Malassezia</taxon>
    </lineage>
</organism>
<gene>
    <name evidence="1" type="ORF">MPSI1_001590</name>
</gene>